<dbReference type="EMBL" id="LR797194">
    <property type="protein sequence ID" value="CAB4193732.1"/>
    <property type="molecule type" value="Genomic_DNA"/>
</dbReference>
<evidence type="ECO:0000313" key="5">
    <source>
        <dbReference type="EMBL" id="CAB5230580.1"/>
    </source>
</evidence>
<dbReference type="EMBL" id="LR798422">
    <property type="protein sequence ID" value="CAB5230580.1"/>
    <property type="molecule type" value="Genomic_DNA"/>
</dbReference>
<gene>
    <name evidence="2" type="ORF">UFOVP1123_11</name>
    <name evidence="3" type="ORF">UFOVP1239_139</name>
    <name evidence="4" type="ORF">UFOVP1484_15</name>
    <name evidence="5" type="ORF">UFOVP1577_21</name>
    <name evidence="1" type="ORF">UFOVP961_83</name>
</gene>
<protein>
    <submittedName>
        <fullName evidence="2">Uncharacterized protein</fullName>
    </submittedName>
</protein>
<accession>A0A6J5R031</accession>
<dbReference type="EMBL" id="LR796912">
    <property type="protein sequence ID" value="CAB4174799.1"/>
    <property type="molecule type" value="Genomic_DNA"/>
</dbReference>
<dbReference type="EMBL" id="LR797079">
    <property type="protein sequence ID" value="CAB4185084.1"/>
    <property type="molecule type" value="Genomic_DNA"/>
</dbReference>
<sequence length="56" mass="6087">MNAHCKGCKSHHNAGHPVASNLVKKYNDWCVKYSRCASKAVGECKLKNGKTVVGVE</sequence>
<evidence type="ECO:0000313" key="4">
    <source>
        <dbReference type="EMBL" id="CAB4215780.1"/>
    </source>
</evidence>
<evidence type="ECO:0000313" key="2">
    <source>
        <dbReference type="EMBL" id="CAB4185084.1"/>
    </source>
</evidence>
<proteinExistence type="predicted"/>
<name>A0A6J5R031_9CAUD</name>
<evidence type="ECO:0000313" key="3">
    <source>
        <dbReference type="EMBL" id="CAB4193732.1"/>
    </source>
</evidence>
<reference evidence="2" key="1">
    <citation type="submission" date="2020-05" db="EMBL/GenBank/DDBJ databases">
        <authorList>
            <person name="Chiriac C."/>
            <person name="Salcher M."/>
            <person name="Ghai R."/>
            <person name="Kavagutti S V."/>
        </authorList>
    </citation>
    <scope>NUCLEOTIDE SEQUENCE</scope>
</reference>
<organism evidence="2">
    <name type="scientific">uncultured Caudovirales phage</name>
    <dbReference type="NCBI Taxonomy" id="2100421"/>
    <lineage>
        <taxon>Viruses</taxon>
        <taxon>Duplodnaviria</taxon>
        <taxon>Heunggongvirae</taxon>
        <taxon>Uroviricota</taxon>
        <taxon>Caudoviricetes</taxon>
        <taxon>Peduoviridae</taxon>
        <taxon>Maltschvirus</taxon>
        <taxon>Maltschvirus maltsch</taxon>
    </lineage>
</organism>
<evidence type="ECO:0000313" key="1">
    <source>
        <dbReference type="EMBL" id="CAB4174799.1"/>
    </source>
</evidence>
<dbReference type="EMBL" id="LR797435">
    <property type="protein sequence ID" value="CAB4215780.1"/>
    <property type="molecule type" value="Genomic_DNA"/>
</dbReference>